<comment type="caution">
    <text evidence="1">Lacks conserved residue(s) required for the propagation of feature annotation.</text>
</comment>
<dbReference type="OrthoDB" id="19102at2759"/>
<keyword evidence="1" id="KW-1133">Transmembrane helix</keyword>
<feature type="transmembrane region" description="Helical" evidence="1">
    <location>
        <begin position="82"/>
        <end position="105"/>
    </location>
</feature>
<comment type="similarity">
    <text evidence="1">Belongs to the derlin family.</text>
</comment>
<dbReference type="Proteomes" id="UP000053660">
    <property type="component" value="Unassembled WGS sequence"/>
</dbReference>
<keyword evidence="1" id="KW-0472">Membrane</keyword>
<dbReference type="InterPro" id="IPR007599">
    <property type="entry name" value="DER1"/>
</dbReference>
<keyword evidence="3" id="KW-1185">Reference proteome</keyword>
<feature type="transmembrane region" description="Helical" evidence="1">
    <location>
        <begin position="111"/>
        <end position="132"/>
    </location>
</feature>
<gene>
    <name evidence="2" type="ORF">OESDEN_02228</name>
</gene>
<dbReference type="GO" id="GO:0005789">
    <property type="term" value="C:endoplasmic reticulum membrane"/>
    <property type="evidence" value="ECO:0007669"/>
    <property type="project" value="UniProtKB-SubCell"/>
</dbReference>
<evidence type="ECO:0000313" key="3">
    <source>
        <dbReference type="Proteomes" id="UP000053660"/>
    </source>
</evidence>
<proteinExistence type="inferred from homology"/>
<name>A0A0B1TJQ7_OESDE</name>
<sequence length="155" mass="17836">MRTLTRSGSLLTLTRCCQSAVLLLCKCRKQVLSAFLILLFSACVEVFDSELGAAQRSDYSIMYKMPSDLGTWFRTVPIVTRYWFALSVIIPLLGRFGLINPLWMYLDWDLFVYRFHVSILLLYVCCILDLTCKSCCVKLLSYKQGILEHYCSVIC</sequence>
<dbReference type="Pfam" id="PF04511">
    <property type="entry name" value="DER1"/>
    <property type="match status" value="1"/>
</dbReference>
<comment type="function">
    <text evidence="1">May be involved in the degradation of misfolded endoplasmic reticulum (ER) luminal proteins.</text>
</comment>
<accession>A0A0B1TJQ7</accession>
<keyword evidence="1" id="KW-0256">Endoplasmic reticulum</keyword>
<dbReference type="EMBL" id="KN549399">
    <property type="protein sequence ID" value="KHJ97783.1"/>
    <property type="molecule type" value="Genomic_DNA"/>
</dbReference>
<comment type="subcellular location">
    <subcellularLocation>
        <location evidence="1">Endoplasmic reticulum membrane</location>
        <topology evidence="1">Multi-pass membrane protein</topology>
    </subcellularLocation>
</comment>
<evidence type="ECO:0000256" key="1">
    <source>
        <dbReference type="RuleBase" id="RU363059"/>
    </source>
</evidence>
<dbReference type="AlphaFoldDB" id="A0A0B1TJQ7"/>
<protein>
    <recommendedName>
        <fullName evidence="1">Derlin</fullName>
    </recommendedName>
</protein>
<organism evidence="2 3">
    <name type="scientific">Oesophagostomum dentatum</name>
    <name type="common">Nodular worm</name>
    <dbReference type="NCBI Taxonomy" id="61180"/>
    <lineage>
        <taxon>Eukaryota</taxon>
        <taxon>Metazoa</taxon>
        <taxon>Ecdysozoa</taxon>
        <taxon>Nematoda</taxon>
        <taxon>Chromadorea</taxon>
        <taxon>Rhabditida</taxon>
        <taxon>Rhabditina</taxon>
        <taxon>Rhabditomorpha</taxon>
        <taxon>Strongyloidea</taxon>
        <taxon>Strongylidae</taxon>
        <taxon>Oesophagostomum</taxon>
    </lineage>
</organism>
<keyword evidence="1" id="KW-0812">Transmembrane</keyword>
<reference evidence="2 3" key="1">
    <citation type="submission" date="2014-03" db="EMBL/GenBank/DDBJ databases">
        <title>Draft genome of the hookworm Oesophagostomum dentatum.</title>
        <authorList>
            <person name="Mitreva M."/>
        </authorList>
    </citation>
    <scope>NUCLEOTIDE SEQUENCE [LARGE SCALE GENOMIC DNA]</scope>
    <source>
        <strain evidence="2 3">OD-Hann</strain>
    </source>
</reference>
<evidence type="ECO:0000313" key="2">
    <source>
        <dbReference type="EMBL" id="KHJ97783.1"/>
    </source>
</evidence>